<feature type="domain" description="Pyridoxamine 5'-phosphate oxidase N-terminal" evidence="1">
    <location>
        <begin position="2"/>
        <end position="115"/>
    </location>
</feature>
<dbReference type="Gene3D" id="2.30.110.10">
    <property type="entry name" value="Electron Transport, Fmn-binding Protein, Chain A"/>
    <property type="match status" value="1"/>
</dbReference>
<dbReference type="EMBL" id="BAZW01000084">
    <property type="protein sequence ID" value="GAO27682.1"/>
    <property type="molecule type" value="Genomic_DNA"/>
</dbReference>
<gene>
    <name evidence="2" type="ORF">JCM15548_14525</name>
</gene>
<dbReference type="InterPro" id="IPR011576">
    <property type="entry name" value="Pyridox_Oxase_N"/>
</dbReference>
<keyword evidence="3" id="KW-1185">Reference proteome</keyword>
<sequence>MATEGGGQPHASLIAITPVSEFRQIFFATYRNTRKFTNLINNGRVAVLIQGEDTELSHEPSGYALTAYGNAQEVGKTDYEEILKAHVHRNPDLANSLQSADLAVFLIKIETYQMVRGFDDVTWWPMGDSGL</sequence>
<organism evidence="2 3">
    <name type="scientific">Geofilum rubicundum JCM 15548</name>
    <dbReference type="NCBI Taxonomy" id="1236989"/>
    <lineage>
        <taxon>Bacteria</taxon>
        <taxon>Pseudomonadati</taxon>
        <taxon>Bacteroidota</taxon>
        <taxon>Bacteroidia</taxon>
        <taxon>Marinilabiliales</taxon>
        <taxon>Marinilabiliaceae</taxon>
        <taxon>Geofilum</taxon>
    </lineage>
</organism>
<dbReference type="SUPFAM" id="SSF50475">
    <property type="entry name" value="FMN-binding split barrel"/>
    <property type="match status" value="1"/>
</dbReference>
<reference evidence="2 3" key="1">
    <citation type="journal article" date="2015" name="Microbes Environ.">
        <title>Distribution and evolution of nitrogen fixation genes in the phylum bacteroidetes.</title>
        <authorList>
            <person name="Inoue J."/>
            <person name="Oshima K."/>
            <person name="Suda W."/>
            <person name="Sakamoto M."/>
            <person name="Iino T."/>
            <person name="Noda S."/>
            <person name="Hongoh Y."/>
            <person name="Hattori M."/>
            <person name="Ohkuma M."/>
        </authorList>
    </citation>
    <scope>NUCLEOTIDE SEQUENCE [LARGE SCALE GENOMIC DNA]</scope>
    <source>
        <strain evidence="2">JCM 15548</strain>
    </source>
</reference>
<protein>
    <recommendedName>
        <fullName evidence="1">Pyridoxamine 5'-phosphate oxidase N-terminal domain-containing protein</fullName>
    </recommendedName>
</protein>
<comment type="caution">
    <text evidence="2">The sequence shown here is derived from an EMBL/GenBank/DDBJ whole genome shotgun (WGS) entry which is preliminary data.</text>
</comment>
<dbReference type="Pfam" id="PF01243">
    <property type="entry name" value="PNPOx_N"/>
    <property type="match status" value="1"/>
</dbReference>
<evidence type="ECO:0000313" key="2">
    <source>
        <dbReference type="EMBL" id="GAO27682.1"/>
    </source>
</evidence>
<accession>A0A0E9LQ04</accession>
<evidence type="ECO:0000259" key="1">
    <source>
        <dbReference type="Pfam" id="PF01243"/>
    </source>
</evidence>
<dbReference type="STRING" id="1236989.JCM15548_14525"/>
<evidence type="ECO:0000313" key="3">
    <source>
        <dbReference type="Proteomes" id="UP000032900"/>
    </source>
</evidence>
<dbReference type="Proteomes" id="UP000032900">
    <property type="component" value="Unassembled WGS sequence"/>
</dbReference>
<dbReference type="InterPro" id="IPR012349">
    <property type="entry name" value="Split_barrel_FMN-bd"/>
</dbReference>
<proteinExistence type="predicted"/>
<name>A0A0E9LQ04_9BACT</name>
<dbReference type="AlphaFoldDB" id="A0A0E9LQ04"/>